<reference evidence="1" key="1">
    <citation type="submission" date="2018-11" db="EMBL/GenBank/DDBJ databases">
        <authorList>
            <consortium name="Pathogen Informatics"/>
        </authorList>
    </citation>
    <scope>NUCLEOTIDE SEQUENCE</scope>
</reference>
<sequence length="204" mass="20365">MLGDQASDTANGSLNSLDTGLGLGVSGINRLPVFLSPPSSAMATATSLSFGTSTSRSLGGAMSVPLMPVDSMATLSVTHKEPTSVTGHISASSATGTFSTATKTAFTTVSANAVGSVAQSGLDQNAFSPTFSSVFGSSPVDGYSKVINPNGSLAIGAVPTCSATSATAITKPEAGFDDPFATDLFKNGGLGYTFFLIALLFLTV</sequence>
<proteinExistence type="predicted"/>
<name>A0A3S5AMY1_9PLAT</name>
<protein>
    <submittedName>
        <fullName evidence="1">Uncharacterized protein</fullName>
    </submittedName>
</protein>
<dbReference type="EMBL" id="CAAALY010066190">
    <property type="protein sequence ID" value="VEL24150.1"/>
    <property type="molecule type" value="Genomic_DNA"/>
</dbReference>
<dbReference type="Proteomes" id="UP000784294">
    <property type="component" value="Unassembled WGS sequence"/>
</dbReference>
<keyword evidence="2" id="KW-1185">Reference proteome</keyword>
<evidence type="ECO:0000313" key="1">
    <source>
        <dbReference type="EMBL" id="VEL24150.1"/>
    </source>
</evidence>
<accession>A0A3S5AMY1</accession>
<dbReference type="AlphaFoldDB" id="A0A3S5AMY1"/>
<organism evidence="1 2">
    <name type="scientific">Protopolystoma xenopodis</name>
    <dbReference type="NCBI Taxonomy" id="117903"/>
    <lineage>
        <taxon>Eukaryota</taxon>
        <taxon>Metazoa</taxon>
        <taxon>Spiralia</taxon>
        <taxon>Lophotrochozoa</taxon>
        <taxon>Platyhelminthes</taxon>
        <taxon>Monogenea</taxon>
        <taxon>Polyopisthocotylea</taxon>
        <taxon>Polystomatidea</taxon>
        <taxon>Polystomatidae</taxon>
        <taxon>Protopolystoma</taxon>
    </lineage>
</organism>
<evidence type="ECO:0000313" key="2">
    <source>
        <dbReference type="Proteomes" id="UP000784294"/>
    </source>
</evidence>
<gene>
    <name evidence="1" type="ORF">PXEA_LOCUS17590</name>
</gene>
<comment type="caution">
    <text evidence="1">The sequence shown here is derived from an EMBL/GenBank/DDBJ whole genome shotgun (WGS) entry which is preliminary data.</text>
</comment>